<dbReference type="EMBL" id="CABVGP010000002">
    <property type="protein sequence ID" value="VVJ21755.1"/>
    <property type="molecule type" value="Genomic_DNA"/>
</dbReference>
<dbReference type="Proteomes" id="UP000399805">
    <property type="component" value="Unassembled WGS sequence"/>
</dbReference>
<accession>A0A6I8LYX4</accession>
<dbReference type="PANTHER" id="PTHR42305:SF1">
    <property type="entry name" value="MEMBRANE PROTEIN RV1733C-RELATED"/>
    <property type="match status" value="1"/>
</dbReference>
<reference evidence="2 3" key="1">
    <citation type="submission" date="2019-09" db="EMBL/GenBank/DDBJ databases">
        <authorList>
            <person name="Leyn A S."/>
        </authorList>
    </citation>
    <scope>NUCLEOTIDE SEQUENCE [LARGE SCALE GENOMIC DNA]</scope>
    <source>
        <strain evidence="2">AA231_1</strain>
    </source>
</reference>
<dbReference type="PANTHER" id="PTHR42305">
    <property type="entry name" value="MEMBRANE PROTEIN RV1733C-RELATED"/>
    <property type="match status" value="1"/>
</dbReference>
<keyword evidence="1" id="KW-0472">Membrane</keyword>
<evidence type="ECO:0008006" key="4">
    <source>
        <dbReference type="Google" id="ProtNLM"/>
    </source>
</evidence>
<gene>
    <name evidence="2" type="ORF">AA23TX_06774</name>
</gene>
<organism evidence="2 3">
    <name type="scientific">Amycolatopsis camponoti</name>
    <dbReference type="NCBI Taxonomy" id="2606593"/>
    <lineage>
        <taxon>Bacteria</taxon>
        <taxon>Bacillati</taxon>
        <taxon>Actinomycetota</taxon>
        <taxon>Actinomycetes</taxon>
        <taxon>Pseudonocardiales</taxon>
        <taxon>Pseudonocardiaceae</taxon>
        <taxon>Amycolatopsis</taxon>
    </lineage>
</organism>
<evidence type="ECO:0000313" key="2">
    <source>
        <dbReference type="EMBL" id="VVJ21755.1"/>
    </source>
</evidence>
<keyword evidence="1" id="KW-1133">Transmembrane helix</keyword>
<feature type="transmembrane region" description="Helical" evidence="1">
    <location>
        <begin position="151"/>
        <end position="173"/>
    </location>
</feature>
<name>A0A6I8LYX4_9PSEU</name>
<sequence length="199" mass="21346">MSTSSNSIARMWRTVLPRRGSVARASDRFQAGLLVSVVLLALAALPVAASIGSETYARQQDESAQQVSERTRVTATLLADGPDITVNSRAGVVGNGRPTDAAWLLPDGTRRVGKVVADEGTLKGHTLDIWVDRAGSPVDPPLSSAGVVIDAVVLGLGLWLGALALLALCYRLAVFSLDRLRFAQWQHEWFHQLDPNTHS</sequence>
<protein>
    <recommendedName>
        <fullName evidence="4">Transmembrane protein</fullName>
    </recommendedName>
</protein>
<dbReference type="RefSeq" id="WP_196425635.1">
    <property type="nucleotide sequence ID" value="NZ_CABVGP010000002.1"/>
</dbReference>
<dbReference type="InterPro" id="IPR039708">
    <property type="entry name" value="MT1774/Rv1733c-like"/>
</dbReference>
<keyword evidence="3" id="KW-1185">Reference proteome</keyword>
<evidence type="ECO:0000256" key="1">
    <source>
        <dbReference type="SAM" id="Phobius"/>
    </source>
</evidence>
<evidence type="ECO:0000313" key="3">
    <source>
        <dbReference type="Proteomes" id="UP000399805"/>
    </source>
</evidence>
<proteinExistence type="predicted"/>
<keyword evidence="1" id="KW-0812">Transmembrane</keyword>
<dbReference type="AlphaFoldDB" id="A0A6I8LYX4"/>